<name>A0ABQ6MF08_9STRA</name>
<evidence type="ECO:0000256" key="1">
    <source>
        <dbReference type="ARBA" id="ARBA00012369"/>
    </source>
</evidence>
<keyword evidence="6" id="KW-1185">Reference proteome</keyword>
<keyword evidence="4" id="KW-0472">Membrane</keyword>
<dbReference type="InterPro" id="IPR038772">
    <property type="entry name" value="Sph/SMPD2-like"/>
</dbReference>
<organism evidence="5 6">
    <name type="scientific">Tetraparma gracilis</name>
    <dbReference type="NCBI Taxonomy" id="2962635"/>
    <lineage>
        <taxon>Eukaryota</taxon>
        <taxon>Sar</taxon>
        <taxon>Stramenopiles</taxon>
        <taxon>Ochrophyta</taxon>
        <taxon>Bolidophyceae</taxon>
        <taxon>Parmales</taxon>
        <taxon>Triparmaceae</taxon>
        <taxon>Tetraparma</taxon>
    </lineage>
</organism>
<dbReference type="Proteomes" id="UP001165060">
    <property type="component" value="Unassembled WGS sequence"/>
</dbReference>
<evidence type="ECO:0000313" key="5">
    <source>
        <dbReference type="EMBL" id="GMI25006.1"/>
    </source>
</evidence>
<evidence type="ECO:0000256" key="4">
    <source>
        <dbReference type="SAM" id="Phobius"/>
    </source>
</evidence>
<dbReference type="InterPro" id="IPR036691">
    <property type="entry name" value="Endo/exonu/phosph_ase_sf"/>
</dbReference>
<feature type="non-terminal residue" evidence="5">
    <location>
        <position position="1"/>
    </location>
</feature>
<dbReference type="PANTHER" id="PTHR16320:SF1">
    <property type="entry name" value="SPHINGOMYELINASE DDB_G0288017"/>
    <property type="match status" value="1"/>
</dbReference>
<evidence type="ECO:0000256" key="3">
    <source>
        <dbReference type="SAM" id="MobiDB-lite"/>
    </source>
</evidence>
<reference evidence="5 6" key="1">
    <citation type="journal article" date="2023" name="Commun. Biol.">
        <title>Genome analysis of Parmales, the sister group of diatoms, reveals the evolutionary specialization of diatoms from phago-mixotrophs to photoautotrophs.</title>
        <authorList>
            <person name="Ban H."/>
            <person name="Sato S."/>
            <person name="Yoshikawa S."/>
            <person name="Yamada K."/>
            <person name="Nakamura Y."/>
            <person name="Ichinomiya M."/>
            <person name="Sato N."/>
            <person name="Blanc-Mathieu R."/>
            <person name="Endo H."/>
            <person name="Kuwata A."/>
            <person name="Ogata H."/>
        </authorList>
    </citation>
    <scope>NUCLEOTIDE SEQUENCE [LARGE SCALE GENOMIC DNA]</scope>
</reference>
<proteinExistence type="predicted"/>
<protein>
    <recommendedName>
        <fullName evidence="1">sphingomyelin phosphodiesterase</fullName>
        <ecNumber evidence="1">3.1.4.12</ecNumber>
    </recommendedName>
</protein>
<dbReference type="EC" id="3.1.4.12" evidence="1"/>
<evidence type="ECO:0000313" key="6">
    <source>
        <dbReference type="Proteomes" id="UP001165060"/>
    </source>
</evidence>
<keyword evidence="4" id="KW-0812">Transmembrane</keyword>
<dbReference type="EMBL" id="BRYB01001404">
    <property type="protein sequence ID" value="GMI25006.1"/>
    <property type="molecule type" value="Genomic_DNA"/>
</dbReference>
<comment type="caution">
    <text evidence="5">The sequence shown here is derived from an EMBL/GenBank/DDBJ whole genome shotgun (WGS) entry which is preliminary data.</text>
</comment>
<keyword evidence="4" id="KW-1133">Transmembrane helix</keyword>
<dbReference type="InterPro" id="IPR017766">
    <property type="entry name" value="Sphingomyelinase/PLipase_C"/>
</dbReference>
<dbReference type="Gene3D" id="3.60.10.10">
    <property type="entry name" value="Endonuclease/exonuclease/phosphatase"/>
    <property type="match status" value="1"/>
</dbReference>
<dbReference type="SUPFAM" id="SSF56219">
    <property type="entry name" value="DNase I-like"/>
    <property type="match status" value="1"/>
</dbReference>
<feature type="transmembrane region" description="Helical" evidence="4">
    <location>
        <begin position="664"/>
        <end position="683"/>
    </location>
</feature>
<keyword evidence="2" id="KW-0378">Hydrolase</keyword>
<dbReference type="PANTHER" id="PTHR16320">
    <property type="entry name" value="SPHINGOMYELINASE FAMILY MEMBER"/>
    <property type="match status" value="1"/>
</dbReference>
<accession>A0ABQ6MF08</accession>
<gene>
    <name evidence="5" type="ORF">TeGR_g5788</name>
</gene>
<evidence type="ECO:0000256" key="2">
    <source>
        <dbReference type="ARBA" id="ARBA00022801"/>
    </source>
</evidence>
<dbReference type="SUPFAM" id="SSF63829">
    <property type="entry name" value="Calcium-dependent phosphotriesterase"/>
    <property type="match status" value="1"/>
</dbReference>
<dbReference type="CDD" id="cd09078">
    <property type="entry name" value="nSMase"/>
    <property type="match status" value="1"/>
</dbReference>
<feature type="transmembrane region" description="Helical" evidence="4">
    <location>
        <begin position="736"/>
        <end position="756"/>
    </location>
</feature>
<sequence>DYVSSVNLIITDPLTKRLSFVNKDIGELDRLFEPAESVYNSPAVAAISPFETLYVTQPPGSTSIHEKHKTIMKYDTRTGEETEWWREEGAYDIYCLHKSKHEGDNAVYVCSSNTIKKLSIDTGEEVEGFAPLSLFGGGWPMDIAQVVHPDLAADKRRLVVLDSGGNIVQACDDTVPGLTGDERCMPATLVYATTYKDQANMGSYSFAGIDVLPDPGGPWVLPFTIIGANKGNAIGWVSSSGTYIGTFANSGWNGSPDLNPWDVYYDAPRDMVIISEYSYGSPNAYTSGGQYLGKMGPNPGYHSSSVALDLIPGPYAKQSTFAFPRTVVAGDEAVVTIMPKDYVGAAWAQECAELFTLSATTKRADGSLASFSAGVLGVTSDPDGDDYSSAYDTSPSAAASEYIGKFTFTMAGTYVIEATQDPGAQMLALSARQGSSKVMTVVAAPTSASASKTSFSASVVAGSEFVVTVETVDAYGNPTFHSEDEFVISFDSAPSEKDALDSIAPGIFSFSTTRTKAGQDIARVYMSGSSRAAVSGSPFVFAVTNAEPSATHSRHSLQLGSTRVDTREATTLELTAFALDEYENACPLAEGLAVSVSGGDQFSTFGEETIALEAPHFTHTLAFAKDEEVEYSIVFTLNDEQVGEPAIVVAEIHEFESALSPTNVYVGVAAVGVGGIVVFLLVNRLKKRSSSASLKTKNREVFELWGGLMANIADPLTDFLNWYAVIRWCPGRTVNVMYVALVAVSWICALYTVGVYGKQLWFLHKHTEKEVEFEEPDFRQEFAALTAKYSVVNQSQSALVMGTINKTLRANKVSVDESGGGAAAPASKTMSVLERAERDLLAKLAEIVEQRAEIFQKKSARDRTLAGWLQVVIEDVPMTVYNVAFTVAGCSLGFLGDASEEGEGETAQIIPGDEPDGNRLLRKLRETAGEGNGGEEGDVCSCGREDDVGDEDPNLAMAANPDKLRVLQYNIFLRPPGFSNPSPGDFKDSRLDLFISLVLPNYDLVLLEEAFEGLNVVCGLTGARLRRLLRKAKELGFHHHHRGPSASLCNGQFLDSGLLILSRHPIIERNVLRFQTNATSSVDRLASKGAAHVLLQIGSRTLDVVAAHTQASYTYEPSASIDAVQRGQISEIAAFVADCTSVRAPCPVLFGGDLNVDALLDSTTGTYSFLMDTFGSPRGSNECVDLLLEDKVGHEVTSVEYTWDKVSQEEVVAGSYLTRSSPPPAANEFRAAARFDYLLLLRPRGGGADTEVRNDGTVVAPLRVDELLEAAGRRIEVGSTPFATLSDHFAISSSLLLL</sequence>
<feature type="region of interest" description="Disordered" evidence="3">
    <location>
        <begin position="927"/>
        <end position="946"/>
    </location>
</feature>